<evidence type="ECO:0000313" key="2">
    <source>
        <dbReference type="Proteomes" id="UP000199527"/>
    </source>
</evidence>
<reference evidence="2" key="1">
    <citation type="submission" date="2016-10" db="EMBL/GenBank/DDBJ databases">
        <authorList>
            <person name="Varghese N."/>
            <person name="Submissions S."/>
        </authorList>
    </citation>
    <scope>NUCLEOTIDE SEQUENCE [LARGE SCALE GENOMIC DNA]</scope>
    <source>
        <strain evidence="2">DSM 23317</strain>
    </source>
</reference>
<dbReference type="RefSeq" id="WP_090362628.1">
    <property type="nucleotide sequence ID" value="NZ_FNEM01000002.1"/>
</dbReference>
<name>A0A1G8MM45_9GAMM</name>
<proteinExistence type="predicted"/>
<dbReference type="Proteomes" id="UP000199527">
    <property type="component" value="Unassembled WGS sequence"/>
</dbReference>
<gene>
    <name evidence="1" type="ORF">SAMN04488540_102424</name>
</gene>
<protein>
    <recommendedName>
        <fullName evidence="3">ATPase</fullName>
    </recommendedName>
</protein>
<accession>A0A1G8MM45</accession>
<sequence length="151" mass="17569">MRFKQMRELLEYVVECRMAMSKLYERLNNQADSSRVKLLLDYLKNHQIEVAGKVSEYVDDAPQGVLDTWFKRLDYDDIVAGCAEVTLKSGGDEHDVMNLALEMDNKVLALLHQALEQSEHQETRQALESVLQAERIRQQRFVHSTLRMDDI</sequence>
<keyword evidence="2" id="KW-1185">Reference proteome</keyword>
<evidence type="ECO:0000313" key="1">
    <source>
        <dbReference type="EMBL" id="SDI68954.1"/>
    </source>
</evidence>
<organism evidence="1 2">
    <name type="scientific">Ferrimonas sediminum</name>
    <dbReference type="NCBI Taxonomy" id="718193"/>
    <lineage>
        <taxon>Bacteria</taxon>
        <taxon>Pseudomonadati</taxon>
        <taxon>Pseudomonadota</taxon>
        <taxon>Gammaproteobacteria</taxon>
        <taxon>Alteromonadales</taxon>
        <taxon>Ferrimonadaceae</taxon>
        <taxon>Ferrimonas</taxon>
    </lineage>
</organism>
<dbReference type="AlphaFoldDB" id="A0A1G8MM45"/>
<evidence type="ECO:0008006" key="3">
    <source>
        <dbReference type="Google" id="ProtNLM"/>
    </source>
</evidence>
<dbReference type="EMBL" id="FNEM01000002">
    <property type="protein sequence ID" value="SDI68954.1"/>
    <property type="molecule type" value="Genomic_DNA"/>
</dbReference>